<dbReference type="PRINTS" id="PR00843">
    <property type="entry name" value="GLHYDRLASE30"/>
</dbReference>
<gene>
    <name evidence="16" type="ORF">QE152_g6502</name>
</gene>
<evidence type="ECO:0000256" key="5">
    <source>
        <dbReference type="ARBA" id="ARBA00012658"/>
    </source>
</evidence>
<dbReference type="GO" id="GO:0016758">
    <property type="term" value="F:hexosyltransferase activity"/>
    <property type="evidence" value="ECO:0007669"/>
    <property type="project" value="UniProtKB-ARBA"/>
</dbReference>
<evidence type="ECO:0000313" key="16">
    <source>
        <dbReference type="EMBL" id="KAK9745956.1"/>
    </source>
</evidence>
<evidence type="ECO:0000256" key="10">
    <source>
        <dbReference type="ARBA" id="ARBA00050474"/>
    </source>
</evidence>
<dbReference type="GO" id="GO:0006066">
    <property type="term" value="P:alcohol metabolic process"/>
    <property type="evidence" value="ECO:0007669"/>
    <property type="project" value="UniProtKB-ARBA"/>
</dbReference>
<dbReference type="InterPro" id="IPR033452">
    <property type="entry name" value="GH30_C"/>
</dbReference>
<feature type="signal peptide" evidence="13">
    <location>
        <begin position="1"/>
        <end position="17"/>
    </location>
</feature>
<dbReference type="FunFam" id="3.20.20.80:FF:000030">
    <property type="entry name" value="Lysosomal acid glucosylceramidase"/>
    <property type="match status" value="1"/>
</dbReference>
<dbReference type="GO" id="GO:0006914">
    <property type="term" value="P:autophagy"/>
    <property type="evidence" value="ECO:0007669"/>
    <property type="project" value="UniProtKB-ARBA"/>
</dbReference>
<dbReference type="GO" id="GO:0004348">
    <property type="term" value="F:glucosylceramidase activity"/>
    <property type="evidence" value="ECO:0007669"/>
    <property type="project" value="UniProtKB-EC"/>
</dbReference>
<dbReference type="Proteomes" id="UP001458880">
    <property type="component" value="Unassembled WGS sequence"/>
</dbReference>
<dbReference type="GO" id="GO:0006680">
    <property type="term" value="P:glucosylceramide catabolic process"/>
    <property type="evidence" value="ECO:0007669"/>
    <property type="project" value="UniProtKB-ARBA"/>
</dbReference>
<dbReference type="SUPFAM" id="SSF51445">
    <property type="entry name" value="(Trans)glycosidases"/>
    <property type="match status" value="1"/>
</dbReference>
<feature type="domain" description="Glycosyl hydrolase family 30 beta sandwich" evidence="15">
    <location>
        <begin position="439"/>
        <end position="500"/>
    </location>
</feature>
<comment type="catalytic activity">
    <reaction evidence="10">
        <text>a beta-D-glucosylceramide + H2O = an N-acyl-sphingoid base + D-glucose</text>
        <dbReference type="Rhea" id="RHEA:81447"/>
        <dbReference type="ChEBI" id="CHEBI:4167"/>
        <dbReference type="ChEBI" id="CHEBI:15377"/>
        <dbReference type="ChEBI" id="CHEBI:83264"/>
        <dbReference type="ChEBI" id="CHEBI:83273"/>
    </reaction>
    <physiologicalReaction direction="left-to-right" evidence="10">
        <dbReference type="Rhea" id="RHEA:81448"/>
    </physiologicalReaction>
</comment>
<sequence length="503" mass="57682">MLLKVLLLAFLVATVRSATECMSRTFDYEAVCVCNATHCDTIDPIVEVPQGQYVSYTSNLEGLRFEREVENFLTTGNSNAHVIDHSVTYQTIVGFGGAFTDATGINFNILDEQTREHLIRSYFSDEGLEYSLCRVPIGGTDFSTRSYSYLDTSYPDIEMENFRLQAEDYSYKIPYILQALELTNGKLQFFASAWTAPAWMKTNEAQDGDGDLKREYWQLWVDYFVKFFDSYKAEGIEFWGLTTGNEPSLAFFSWTGINSVGWLPWIQNKWIARHLGPTIRSSDYSHLKLISHDDQRILLPFVFNLLSDETAKSYLDGIAVHWYWNDFVPASWHSNIHDLYPDKFFINTEACKGDRPWDSAVHLGSWDRGEQYAVDIIENLQHWSVGWVDWNMALNTTGGPSYISNEVDSPIIVNPETGEFYKQPMFYAIGHYSKFIIRDSVRVDLPFKQNNVLTAAFDRPDGATVIVAINSEDSETEINIRDPNRGYISKVLTPKSFNTIIYW</sequence>
<evidence type="ECO:0000256" key="9">
    <source>
        <dbReference type="ARBA" id="ARBA00023098"/>
    </source>
</evidence>
<name>A0AAW1MEC0_POPJA</name>
<dbReference type="GO" id="GO:0010605">
    <property type="term" value="P:negative regulation of macromolecule metabolic process"/>
    <property type="evidence" value="ECO:0007669"/>
    <property type="project" value="UniProtKB-ARBA"/>
</dbReference>
<comment type="pathway">
    <text evidence="2">Lipid metabolism; sphingolipid metabolism.</text>
</comment>
<dbReference type="PANTHER" id="PTHR11069">
    <property type="entry name" value="GLUCOSYLCERAMIDASE"/>
    <property type="match status" value="1"/>
</dbReference>
<dbReference type="Pfam" id="PF17189">
    <property type="entry name" value="Glyco_hydro_30C"/>
    <property type="match status" value="1"/>
</dbReference>
<keyword evidence="6 13" id="KW-0732">Signal</keyword>
<dbReference type="InterPro" id="IPR017853">
    <property type="entry name" value="GH"/>
</dbReference>
<organism evidence="16 17">
    <name type="scientific">Popillia japonica</name>
    <name type="common">Japanese beetle</name>
    <dbReference type="NCBI Taxonomy" id="7064"/>
    <lineage>
        <taxon>Eukaryota</taxon>
        <taxon>Metazoa</taxon>
        <taxon>Ecdysozoa</taxon>
        <taxon>Arthropoda</taxon>
        <taxon>Hexapoda</taxon>
        <taxon>Insecta</taxon>
        <taxon>Pterygota</taxon>
        <taxon>Neoptera</taxon>
        <taxon>Endopterygota</taxon>
        <taxon>Coleoptera</taxon>
        <taxon>Polyphaga</taxon>
        <taxon>Scarabaeiformia</taxon>
        <taxon>Scarabaeidae</taxon>
        <taxon>Rutelinae</taxon>
        <taxon>Popillia</taxon>
    </lineage>
</organism>
<comment type="pathway">
    <text evidence="3">Sphingolipid metabolism.</text>
</comment>
<dbReference type="PANTHER" id="PTHR11069:SF23">
    <property type="entry name" value="LYSOSOMAL ACID GLUCOSYLCERAMIDASE"/>
    <property type="match status" value="1"/>
</dbReference>
<evidence type="ECO:0000256" key="7">
    <source>
        <dbReference type="ARBA" id="ARBA00022801"/>
    </source>
</evidence>
<keyword evidence="12" id="KW-0326">Glycosidase</keyword>
<keyword evidence="8 12" id="KW-0746">Sphingolipid metabolism</keyword>
<dbReference type="GO" id="GO:0007040">
    <property type="term" value="P:lysosome organization"/>
    <property type="evidence" value="ECO:0007669"/>
    <property type="project" value="UniProtKB-ARBA"/>
</dbReference>
<dbReference type="GO" id="GO:0005764">
    <property type="term" value="C:lysosome"/>
    <property type="evidence" value="ECO:0007669"/>
    <property type="project" value="UniProtKB-ARBA"/>
</dbReference>
<dbReference type="GO" id="GO:0008202">
    <property type="term" value="P:steroid metabolic process"/>
    <property type="evidence" value="ECO:0007669"/>
    <property type="project" value="UniProtKB-ARBA"/>
</dbReference>
<dbReference type="GO" id="GO:0016241">
    <property type="term" value="P:regulation of macroautophagy"/>
    <property type="evidence" value="ECO:0007669"/>
    <property type="project" value="UniProtKB-ARBA"/>
</dbReference>
<evidence type="ECO:0000256" key="11">
    <source>
        <dbReference type="ARBA" id="ARBA00051345"/>
    </source>
</evidence>
<evidence type="ECO:0000256" key="13">
    <source>
        <dbReference type="SAM" id="SignalP"/>
    </source>
</evidence>
<dbReference type="Pfam" id="PF02055">
    <property type="entry name" value="Glyco_hydro_30"/>
    <property type="match status" value="1"/>
</dbReference>
<protein>
    <recommendedName>
        <fullName evidence="5 12">Glucosylceramidase</fullName>
        <ecNumber evidence="5 12">3.2.1.45</ecNumber>
    </recommendedName>
</protein>
<dbReference type="EC" id="3.2.1.45" evidence="5 12"/>
<keyword evidence="9 12" id="KW-0443">Lipid metabolism</keyword>
<dbReference type="Gene3D" id="3.20.20.80">
    <property type="entry name" value="Glycosidases"/>
    <property type="match status" value="1"/>
</dbReference>
<dbReference type="GO" id="GO:0005102">
    <property type="term" value="F:signaling receptor binding"/>
    <property type="evidence" value="ECO:0007669"/>
    <property type="project" value="UniProtKB-ARBA"/>
</dbReference>
<evidence type="ECO:0000313" key="17">
    <source>
        <dbReference type="Proteomes" id="UP001458880"/>
    </source>
</evidence>
<evidence type="ECO:0000256" key="6">
    <source>
        <dbReference type="ARBA" id="ARBA00022729"/>
    </source>
</evidence>
<evidence type="ECO:0000259" key="15">
    <source>
        <dbReference type="Pfam" id="PF17189"/>
    </source>
</evidence>
<dbReference type="InterPro" id="IPR033453">
    <property type="entry name" value="Glyco_hydro_30_TIM-barrel"/>
</dbReference>
<keyword evidence="7 12" id="KW-0378">Hydrolase</keyword>
<feature type="chain" id="PRO_5043799901" description="Glucosylceramidase" evidence="13">
    <location>
        <begin position="18"/>
        <end position="503"/>
    </location>
</feature>
<dbReference type="GO" id="GO:0051246">
    <property type="term" value="P:regulation of protein metabolic process"/>
    <property type="evidence" value="ECO:0007669"/>
    <property type="project" value="UniProtKB-ARBA"/>
</dbReference>
<comment type="similarity">
    <text evidence="4 12">Belongs to the glycosyl hydrolase 30 family.</text>
</comment>
<dbReference type="EMBL" id="JASPKY010000043">
    <property type="protein sequence ID" value="KAK9745956.1"/>
    <property type="molecule type" value="Genomic_DNA"/>
</dbReference>
<dbReference type="GO" id="GO:0005774">
    <property type="term" value="C:vacuolar membrane"/>
    <property type="evidence" value="ECO:0007669"/>
    <property type="project" value="UniProtKB-ARBA"/>
</dbReference>
<proteinExistence type="inferred from homology"/>
<evidence type="ECO:0000256" key="2">
    <source>
        <dbReference type="ARBA" id="ARBA00004760"/>
    </source>
</evidence>
<evidence type="ECO:0000256" key="1">
    <source>
        <dbReference type="ARBA" id="ARBA00001013"/>
    </source>
</evidence>
<evidence type="ECO:0000256" key="4">
    <source>
        <dbReference type="ARBA" id="ARBA00005382"/>
    </source>
</evidence>
<evidence type="ECO:0000256" key="8">
    <source>
        <dbReference type="ARBA" id="ARBA00022919"/>
    </source>
</evidence>
<dbReference type="GO" id="GO:0030163">
    <property type="term" value="P:protein catabolic process"/>
    <property type="evidence" value="ECO:0007669"/>
    <property type="project" value="UniProtKB-ARBA"/>
</dbReference>
<keyword evidence="17" id="KW-1185">Reference proteome</keyword>
<reference evidence="16 17" key="1">
    <citation type="journal article" date="2024" name="BMC Genomics">
        <title>De novo assembly and annotation of Popillia japonica's genome with initial clues to its potential as an invasive pest.</title>
        <authorList>
            <person name="Cucini C."/>
            <person name="Boschi S."/>
            <person name="Funari R."/>
            <person name="Cardaioli E."/>
            <person name="Iannotti N."/>
            <person name="Marturano G."/>
            <person name="Paoli F."/>
            <person name="Bruttini M."/>
            <person name="Carapelli A."/>
            <person name="Frati F."/>
            <person name="Nardi F."/>
        </authorList>
    </citation>
    <scope>NUCLEOTIDE SEQUENCE [LARGE SCALE GENOMIC DNA]</scope>
    <source>
        <strain evidence="16">DMR45628</strain>
    </source>
</reference>
<comment type="catalytic activity">
    <reaction evidence="1">
        <text>a beta-D-glucosyl-(1&lt;-&gt;1')-N-acylsphing-4-enine + H2O = an N-acylsphing-4-enine + D-glucose</text>
        <dbReference type="Rhea" id="RHEA:13269"/>
        <dbReference type="ChEBI" id="CHEBI:4167"/>
        <dbReference type="ChEBI" id="CHEBI:15377"/>
        <dbReference type="ChEBI" id="CHEBI:22801"/>
        <dbReference type="ChEBI" id="CHEBI:52639"/>
        <dbReference type="EC" id="3.2.1.45"/>
    </reaction>
    <physiologicalReaction direction="left-to-right" evidence="1">
        <dbReference type="Rhea" id="RHEA:13270"/>
    </physiologicalReaction>
</comment>
<comment type="caution">
    <text evidence="16">The sequence shown here is derived from an EMBL/GenBank/DDBJ whole genome shotgun (WGS) entry which is preliminary data.</text>
</comment>
<evidence type="ECO:0000256" key="12">
    <source>
        <dbReference type="RuleBase" id="RU361188"/>
    </source>
</evidence>
<dbReference type="AlphaFoldDB" id="A0AAW1MEC0"/>
<dbReference type="GO" id="GO:0032006">
    <property type="term" value="P:regulation of TOR signaling"/>
    <property type="evidence" value="ECO:0007669"/>
    <property type="project" value="UniProtKB-ARBA"/>
</dbReference>
<dbReference type="InterPro" id="IPR001139">
    <property type="entry name" value="Glyco_hydro_30"/>
</dbReference>
<evidence type="ECO:0000256" key="3">
    <source>
        <dbReference type="ARBA" id="ARBA00004991"/>
    </source>
</evidence>
<dbReference type="SUPFAM" id="SSF51011">
    <property type="entry name" value="Glycosyl hydrolase domain"/>
    <property type="match status" value="1"/>
</dbReference>
<feature type="domain" description="Glycosyl hydrolase family 30 TIM-barrel" evidence="14">
    <location>
        <begin position="92"/>
        <end position="436"/>
    </location>
</feature>
<dbReference type="GO" id="GO:0042391">
    <property type="term" value="P:regulation of membrane potential"/>
    <property type="evidence" value="ECO:0007669"/>
    <property type="project" value="UniProtKB-ARBA"/>
</dbReference>
<evidence type="ECO:0000259" key="14">
    <source>
        <dbReference type="Pfam" id="PF02055"/>
    </source>
</evidence>
<accession>A0AAW1MEC0</accession>
<comment type="catalytic activity">
    <reaction evidence="11">
        <text>an N-acyl-1-beta-D-glucosyl-15-methylhexadecasphing-4-enine + H2O = an N-acyl-15-methylhexadecasphing-4-enine + D-glucose</text>
        <dbReference type="Rhea" id="RHEA:34755"/>
        <dbReference type="ChEBI" id="CHEBI:4167"/>
        <dbReference type="ChEBI" id="CHEBI:15377"/>
        <dbReference type="ChEBI" id="CHEBI:70815"/>
        <dbReference type="ChEBI" id="CHEBI:70846"/>
    </reaction>
    <physiologicalReaction direction="left-to-right" evidence="11">
        <dbReference type="Rhea" id="RHEA:34756"/>
    </physiologicalReaction>
</comment>